<name>A0A2J7QAL7_9NEOP</name>
<reference evidence="2 3" key="1">
    <citation type="submission" date="2017-12" db="EMBL/GenBank/DDBJ databases">
        <title>Hemimetabolous genomes reveal molecular basis of termite eusociality.</title>
        <authorList>
            <person name="Harrison M.C."/>
            <person name="Jongepier E."/>
            <person name="Robertson H.M."/>
            <person name="Arning N."/>
            <person name="Bitard-Feildel T."/>
            <person name="Chao H."/>
            <person name="Childers C.P."/>
            <person name="Dinh H."/>
            <person name="Doddapaneni H."/>
            <person name="Dugan S."/>
            <person name="Gowin J."/>
            <person name="Greiner C."/>
            <person name="Han Y."/>
            <person name="Hu H."/>
            <person name="Hughes D.S.T."/>
            <person name="Huylmans A.-K."/>
            <person name="Kemena C."/>
            <person name="Kremer L.P.M."/>
            <person name="Lee S.L."/>
            <person name="Lopez-Ezquerra A."/>
            <person name="Mallet L."/>
            <person name="Monroy-Kuhn J.M."/>
            <person name="Moser A."/>
            <person name="Murali S.C."/>
            <person name="Muzny D.M."/>
            <person name="Otani S."/>
            <person name="Piulachs M.-D."/>
            <person name="Poelchau M."/>
            <person name="Qu J."/>
            <person name="Schaub F."/>
            <person name="Wada-Katsumata A."/>
            <person name="Worley K.C."/>
            <person name="Xie Q."/>
            <person name="Ylla G."/>
            <person name="Poulsen M."/>
            <person name="Gibbs R.A."/>
            <person name="Schal C."/>
            <person name="Richards S."/>
            <person name="Belles X."/>
            <person name="Korb J."/>
            <person name="Bornberg-Bauer E."/>
        </authorList>
    </citation>
    <scope>NUCLEOTIDE SEQUENCE [LARGE SCALE GENOMIC DNA]</scope>
    <source>
        <tissue evidence="2">Whole body</tissue>
    </source>
</reference>
<keyword evidence="3" id="KW-1185">Reference proteome</keyword>
<dbReference type="EMBL" id="NEVH01016330">
    <property type="protein sequence ID" value="PNF25631.1"/>
    <property type="molecule type" value="Genomic_DNA"/>
</dbReference>
<dbReference type="InterPro" id="IPR032135">
    <property type="entry name" value="DUF4817"/>
</dbReference>
<evidence type="ECO:0000259" key="1">
    <source>
        <dbReference type="Pfam" id="PF16087"/>
    </source>
</evidence>
<comment type="caution">
    <text evidence="2">The sequence shown here is derived from an EMBL/GenBank/DDBJ whole genome shotgun (WGS) entry which is preliminary data.</text>
</comment>
<organism evidence="2 3">
    <name type="scientific">Cryptotermes secundus</name>
    <dbReference type="NCBI Taxonomy" id="105785"/>
    <lineage>
        <taxon>Eukaryota</taxon>
        <taxon>Metazoa</taxon>
        <taxon>Ecdysozoa</taxon>
        <taxon>Arthropoda</taxon>
        <taxon>Hexapoda</taxon>
        <taxon>Insecta</taxon>
        <taxon>Pterygota</taxon>
        <taxon>Neoptera</taxon>
        <taxon>Polyneoptera</taxon>
        <taxon>Dictyoptera</taxon>
        <taxon>Blattodea</taxon>
        <taxon>Blattoidea</taxon>
        <taxon>Termitoidae</taxon>
        <taxon>Kalotermitidae</taxon>
        <taxon>Cryptotermitinae</taxon>
        <taxon>Cryptotermes</taxon>
    </lineage>
</organism>
<evidence type="ECO:0000313" key="3">
    <source>
        <dbReference type="Proteomes" id="UP000235965"/>
    </source>
</evidence>
<protein>
    <recommendedName>
        <fullName evidence="1">DUF4817 domain-containing protein</fullName>
    </recommendedName>
</protein>
<evidence type="ECO:0000313" key="2">
    <source>
        <dbReference type="EMBL" id="PNF25631.1"/>
    </source>
</evidence>
<sequence length="133" mass="14814">MGLSTEEKIFIVEYYFRSYGSGREGGPSLKKVTEQFQEKFNKTAPSNTVMLSIVTKFRRSGSVLCQRKGKSGRPVTVSTEENHALVLQEVLHSPRQSLRRTALKLNLSDTSLRRLFKAVACGTIFVKGSSGIK</sequence>
<accession>A0A2J7QAL7</accession>
<dbReference type="AlphaFoldDB" id="A0A2J7QAL7"/>
<gene>
    <name evidence="2" type="ORF">B7P43_G03802</name>
</gene>
<feature type="domain" description="DUF4817" evidence="1">
    <location>
        <begin position="4"/>
        <end position="63"/>
    </location>
</feature>
<proteinExistence type="predicted"/>
<dbReference type="InParanoid" id="A0A2J7QAL7"/>
<dbReference type="Proteomes" id="UP000235965">
    <property type="component" value="Unassembled WGS sequence"/>
</dbReference>
<dbReference type="Pfam" id="PF16087">
    <property type="entry name" value="DUF4817"/>
    <property type="match status" value="1"/>
</dbReference>